<dbReference type="EMBL" id="BMWZ01000006">
    <property type="protein sequence ID" value="GGZ88246.1"/>
    <property type="molecule type" value="Genomic_DNA"/>
</dbReference>
<dbReference type="AlphaFoldDB" id="A0A918R6X0"/>
<gene>
    <name evidence="1" type="ORF">GCM10007028_28210</name>
</gene>
<organism evidence="1 2">
    <name type="scientific">Algibacter mikhailovii</name>
    <dbReference type="NCBI Taxonomy" id="425498"/>
    <lineage>
        <taxon>Bacteria</taxon>
        <taxon>Pseudomonadati</taxon>
        <taxon>Bacteroidota</taxon>
        <taxon>Flavobacteriia</taxon>
        <taxon>Flavobacteriales</taxon>
        <taxon>Flavobacteriaceae</taxon>
        <taxon>Algibacter</taxon>
    </lineage>
</organism>
<keyword evidence="2" id="KW-1185">Reference proteome</keyword>
<dbReference type="RefSeq" id="WP_189361782.1">
    <property type="nucleotide sequence ID" value="NZ_BMWZ01000006.1"/>
</dbReference>
<name>A0A918R6X0_9FLAO</name>
<reference evidence="1" key="2">
    <citation type="submission" date="2020-09" db="EMBL/GenBank/DDBJ databases">
        <authorList>
            <person name="Sun Q."/>
            <person name="Kim S."/>
        </authorList>
    </citation>
    <scope>NUCLEOTIDE SEQUENCE</scope>
    <source>
        <strain evidence="1">KCTC 12710</strain>
    </source>
</reference>
<dbReference type="Proteomes" id="UP000636004">
    <property type="component" value="Unassembled WGS sequence"/>
</dbReference>
<proteinExistence type="predicted"/>
<sequence>MFIVGKRYEAEANNDWAQDKAKNHLYIDDAISGRKGYYCIGCDKEMEAVIKKKNPNHRSYFRHVPVVKSNGEAPCTFSNQEYRETLAKDILQRIKEIKVPSVIKYPLNESDGPPKLLKRAEYINATKVSSNVIFYEDVDGSIKYGNYQKLDCNEPLLKPDVTFFNEIGFPVLLIEFVTKHKLDKEKNIILRKLQFDTVSIIIPKVSPQGIEDNFSSTKRIKWQYNGLEAKTTYRHIPSGSYRGVSEVDELQRRIYRESYNCRKARINNVIRRIGKCVQSEQFGKSEEYLNSEVTGLEELIKIERKGLESMEGRFREEVFGKFAEQEKEIESGERKLQQTKTDLEGRYFAKKREIDDASESHKPEGINISRNQRAEIKKFEEGLRRNKHDILELNFEIERLEREIESFEK</sequence>
<protein>
    <submittedName>
        <fullName evidence="1">Uncharacterized protein</fullName>
    </submittedName>
</protein>
<comment type="caution">
    <text evidence="1">The sequence shown here is derived from an EMBL/GenBank/DDBJ whole genome shotgun (WGS) entry which is preliminary data.</text>
</comment>
<evidence type="ECO:0000313" key="2">
    <source>
        <dbReference type="Proteomes" id="UP000636004"/>
    </source>
</evidence>
<reference evidence="1" key="1">
    <citation type="journal article" date="2014" name="Int. J. Syst. Evol. Microbiol.">
        <title>Complete genome sequence of Corynebacterium casei LMG S-19264T (=DSM 44701T), isolated from a smear-ripened cheese.</title>
        <authorList>
            <consortium name="US DOE Joint Genome Institute (JGI-PGF)"/>
            <person name="Walter F."/>
            <person name="Albersmeier A."/>
            <person name="Kalinowski J."/>
            <person name="Ruckert C."/>
        </authorList>
    </citation>
    <scope>NUCLEOTIDE SEQUENCE</scope>
    <source>
        <strain evidence="1">KCTC 12710</strain>
    </source>
</reference>
<accession>A0A918R6X0</accession>
<evidence type="ECO:0000313" key="1">
    <source>
        <dbReference type="EMBL" id="GGZ88246.1"/>
    </source>
</evidence>